<evidence type="ECO:0000256" key="1">
    <source>
        <dbReference type="SAM" id="MobiDB-lite"/>
    </source>
</evidence>
<keyword evidence="4" id="KW-1185">Reference proteome</keyword>
<dbReference type="EMBL" id="CP020373">
    <property type="protein sequence ID" value="AZQ12783.1"/>
    <property type="molecule type" value="Genomic_DNA"/>
</dbReference>
<keyword evidence="3" id="KW-0326">Glycosidase</keyword>
<protein>
    <submittedName>
        <fullName evidence="3">Chitinase A</fullName>
        <ecNumber evidence="3">3.2.1.14</ecNumber>
    </submittedName>
</protein>
<evidence type="ECO:0000313" key="3">
    <source>
        <dbReference type="EMBL" id="AZQ12783.1"/>
    </source>
</evidence>
<proteinExistence type="predicted"/>
<name>A0ABM7DSU6_9GAMM</name>
<feature type="domain" description="PKD/Chitinase" evidence="2">
    <location>
        <begin position="609"/>
        <end position="699"/>
    </location>
</feature>
<dbReference type="Proteomes" id="UP000278437">
    <property type="component" value="Chromosome"/>
</dbReference>
<sequence>MFRIQLVWWFCILIVLQGCSGDRDNSVITPPVEPPLQPPVEQALPIADAGHPIRAKSGASVVLNGSGSHDPSGKSLTFEWQILSRPTGSQVQLTDATKPYPGLVLDRPGEYRVQLVVSNGTQSSNPAVVVITDTDTPPVADAGADIKLSGTAAITLDGSQSFDVDGDSLSYSWTLVERPAGSQASLYLDKTAFPLLQHDVAGQYIAELVVSDGTLESAPDRMIISDANTVPVAKPVAGAFMALGTAVRVSGSGSFDADGDSLTYEWHMVSRPAGSQANLLDASVAETSITPDVAGDYIVALVVKDASSASKTATVTLHAASSVNRAPIAVTGHDRLITTSQEVHLDGTASHDPDGDAISYRWSLVHKPSGSQAQLSEPFSVHPFFTPDVTGSYVAQLIVNDGTRDSLPVTVLLTDSNLPPVAHAGSDIKGGPGQTVLLDGSASTDGNGDPLSYRWSLVSQPAGSQAVINNPGSAQPTLTVDIQGHYVAQLIVNDGYADSAPDAVIITDVNLAPVADAGSDQKASKGSKVNLSGSRSTDPEGQALSYRWKLLSQPAGSAAVLSATDTIDTQFVADLSGDYIVQLVVNDGELDSVPATVIVRDFDKNTLPVAYAGPDLGVEAGQSVILDGSASFDADGDGLSYQWALLTRPSGSVALLSDIASANPTLKTDLVGDYVVQLVVSDGKGNSLPDTVLIHDVAKNVAPVADAGNDQQVNIGDLVTLSGQASYDANGDTLSYRWALISKPAQSLASLSGTNQASSQFTLDIAGSYVAQLIVSDGKLDSSPVTVAISNKPSDGIGANPVPSGHTLILSSSLGGEDQVGGLYSISEKSIADIHPLLSLKGKPGVQTTGYLGLEFNPASGKFYFMLPNEGLYAGAAVMSFDPVTKVVDVLHHVEYEIVNGDRVYGFDTRLLLHPSGKALFGLAKYGSYLDAGRVFYLNIDASSPDYLKFAWIADLGAPDAQGDTYGRSPLAHMQWNGANRIFIANYSSRFATKTNVLELTPSDAQDLSKPWVPNPFMVSTYSSSLNYLYSGPYIYVSGDTFVSALQNNGNTIFDVNTRAGGSGGYVNFECWKSLGVFRWIGNDVFSVCRGDSSHQAMLTEVSTAGGQSSDVRRFSNWAGQVAIGFAPSTTGGALYITNADENAAGLADAIRTQGTNTVFGITVKPSQVRSVGGLNFSDAPFIVGGGDRGYVFLGDPGIADVPGDSINDRYVSVISFDGGDTRYGAIITKDRLDDSVSVTSLGYKAGAYPIGKPLVHSNGKVYGGVWYAPGFSGAGTLFSYDPINAIIQYGSGNGDIRPGIALKEDDRGGLVGLGIDMSDNFRQVLYRIDPDSLAFTELSAFGTTDSAHAASELQLRNDEAWFVSSSTIHCYNMQTKAQGSSAFVSTAGHSPVRGLSFSDATNTWYVATRASATANQGAIQAVSNDCGHPVNNDVVAGLTDIPSTGLLSATNGKLYYGTENGKLMQFDSQLNQVQPVATLGAGKVIGYLTEDTNGDILGILRLGADDMLFAVPLAGGAATTKTLPRTSPADVYYPGVVELK</sequence>
<keyword evidence="3" id="KW-0378">Hydrolase</keyword>
<accession>A0ABM7DSU6</accession>
<organism evidence="3 4">
    <name type="scientific">Shewanella khirikhana</name>
    <dbReference type="NCBI Taxonomy" id="1965282"/>
    <lineage>
        <taxon>Bacteria</taxon>
        <taxon>Pseudomonadati</taxon>
        <taxon>Pseudomonadota</taxon>
        <taxon>Gammaproteobacteria</taxon>
        <taxon>Alteromonadales</taxon>
        <taxon>Shewanellaceae</taxon>
        <taxon>Shewanella</taxon>
    </lineage>
</organism>
<dbReference type="PANTHER" id="PTHR46182">
    <property type="entry name" value="FI19480P1"/>
    <property type="match status" value="1"/>
</dbReference>
<feature type="domain" description="PKD/Chitinase" evidence="2">
    <location>
        <begin position="48"/>
        <end position="134"/>
    </location>
</feature>
<gene>
    <name evidence="3" type="primary">chiA_2</name>
    <name evidence="3" type="ORF">STH12_03731</name>
</gene>
<evidence type="ECO:0000313" key="4">
    <source>
        <dbReference type="Proteomes" id="UP000278437"/>
    </source>
</evidence>
<dbReference type="InterPro" id="IPR029865">
    <property type="entry name" value="KIAA0319-like"/>
</dbReference>
<feature type="domain" description="PKD/Chitinase" evidence="2">
    <location>
        <begin position="514"/>
        <end position="602"/>
    </location>
</feature>
<evidence type="ECO:0000259" key="2">
    <source>
        <dbReference type="SMART" id="SM00089"/>
    </source>
</evidence>
<dbReference type="SUPFAM" id="SSF101898">
    <property type="entry name" value="NHL repeat"/>
    <property type="match status" value="1"/>
</dbReference>
<feature type="domain" description="PKD/Chitinase" evidence="2">
    <location>
        <begin position="227"/>
        <end position="322"/>
    </location>
</feature>
<dbReference type="InterPro" id="IPR013783">
    <property type="entry name" value="Ig-like_fold"/>
</dbReference>
<feature type="compositionally biased region" description="Polar residues" evidence="1">
    <location>
        <begin position="527"/>
        <end position="536"/>
    </location>
</feature>
<dbReference type="RefSeq" id="WP_126168927.1">
    <property type="nucleotide sequence ID" value="NZ_CP020373.1"/>
</dbReference>
<feature type="domain" description="PKD/Chitinase" evidence="2">
    <location>
        <begin position="327"/>
        <end position="414"/>
    </location>
</feature>
<reference evidence="4" key="1">
    <citation type="submission" date="2017-03" db="EMBL/GenBank/DDBJ databases">
        <title>Full genome sequence of a non-lethal Shewanella isolate that potentiates virulence of Vibio parahaemolyticus causing acute hepatopancreatic necrosis disease (AHPND) in shrimp.</title>
        <authorList>
            <person name="Prachumwat A."/>
            <person name="Sritunyalucksana K."/>
        </authorList>
    </citation>
    <scope>NUCLEOTIDE SEQUENCE [LARGE SCALE GENOMIC DNA]</scope>
    <source>
        <strain evidence="4">TH2012</strain>
    </source>
</reference>
<feature type="region of interest" description="Disordered" evidence="1">
    <location>
        <begin position="516"/>
        <end position="540"/>
    </location>
</feature>
<feature type="domain" description="PKD/Chitinase" evidence="2">
    <location>
        <begin position="704"/>
        <end position="792"/>
    </location>
</feature>
<dbReference type="Pfam" id="PF22352">
    <property type="entry name" value="K319L-like_PKD"/>
    <property type="match status" value="8"/>
</dbReference>
<dbReference type="SUPFAM" id="SSF49299">
    <property type="entry name" value="PKD domain"/>
    <property type="match status" value="5"/>
</dbReference>
<dbReference type="EC" id="3.2.1.14" evidence="3"/>
<dbReference type="PROSITE" id="PS51257">
    <property type="entry name" value="PROKAR_LIPOPROTEIN"/>
    <property type="match status" value="1"/>
</dbReference>
<feature type="domain" description="PKD/Chitinase" evidence="2">
    <location>
        <begin position="421"/>
        <end position="509"/>
    </location>
</feature>
<dbReference type="PANTHER" id="PTHR46182:SF2">
    <property type="entry name" value="FI19480P1"/>
    <property type="match status" value="1"/>
</dbReference>
<dbReference type="InterPro" id="IPR022409">
    <property type="entry name" value="PKD/Chitinase_dom"/>
</dbReference>
<dbReference type="InterPro" id="IPR035986">
    <property type="entry name" value="PKD_dom_sf"/>
</dbReference>
<dbReference type="GO" id="GO:0008843">
    <property type="term" value="F:endochitinase activity"/>
    <property type="evidence" value="ECO:0007669"/>
    <property type="project" value="UniProtKB-EC"/>
</dbReference>
<dbReference type="SMART" id="SM00089">
    <property type="entry name" value="PKD"/>
    <property type="match status" value="7"/>
</dbReference>
<dbReference type="Gene3D" id="2.60.40.10">
    <property type="entry name" value="Immunoglobulins"/>
    <property type="match status" value="8"/>
</dbReference>